<protein>
    <submittedName>
        <fullName evidence="2">NEDD4-binding protein 2-like 1 isoform X4</fullName>
    </submittedName>
</protein>
<sequence>MSSVSPGRPLPSGRRTQGGTGGGRESWGLRHVTHVFQAVSLPVSPASQVGTPPPTQRGSGGWGGGAGLRAPPLYLSHGRRVTKTTALAKTVTSGEGTQALAASTLPMEDSFLESFGRLSLQQQRRQQQPSPRPPPPRGTPPRRHSFRKHLYLLRGLPGSGKTTLARLSIGSCIWLGAKAIFLSRQCSRYLGIINEQNKDPAHVDLMCRRKLQHDFPRALIFSTDDFFFREDGAYEFNPDFLEEAHEWNQKRARKAMRNGISPIIIDNTNLHAWEMKPYAVMALENNYEVIFREPDTRWKFNVQELARRNIHGVPREKIHRMKERYEHDVTFHSVLHAEKPSRMNRNQDRNNASPSNGMGYWNTYAEFPNRRAHGGFANESSFNRRGGCHHGY</sequence>
<gene>
    <name evidence="2" type="primary">N4bp2l1</name>
</gene>
<evidence type="ECO:0000313" key="2">
    <source>
        <dbReference type="RefSeq" id="XP_073899683.1"/>
    </source>
</evidence>
<name>A0AC58K449_CASCN</name>
<evidence type="ECO:0000313" key="1">
    <source>
        <dbReference type="Proteomes" id="UP001732720"/>
    </source>
</evidence>
<keyword evidence="1" id="KW-1185">Reference proteome</keyword>
<reference evidence="2" key="1">
    <citation type="submission" date="2025-08" db="UniProtKB">
        <authorList>
            <consortium name="RefSeq"/>
        </authorList>
    </citation>
    <scope>IDENTIFICATION</scope>
</reference>
<accession>A0AC58K449</accession>
<proteinExistence type="predicted"/>
<organism evidence="1 2">
    <name type="scientific">Castor canadensis</name>
    <name type="common">American beaver</name>
    <dbReference type="NCBI Taxonomy" id="51338"/>
    <lineage>
        <taxon>Eukaryota</taxon>
        <taxon>Metazoa</taxon>
        <taxon>Chordata</taxon>
        <taxon>Craniata</taxon>
        <taxon>Vertebrata</taxon>
        <taxon>Euteleostomi</taxon>
        <taxon>Mammalia</taxon>
        <taxon>Eutheria</taxon>
        <taxon>Euarchontoglires</taxon>
        <taxon>Glires</taxon>
        <taxon>Rodentia</taxon>
        <taxon>Castorimorpha</taxon>
        <taxon>Castoridae</taxon>
        <taxon>Castor</taxon>
    </lineage>
</organism>
<dbReference type="Proteomes" id="UP001732720">
    <property type="component" value="Chromosome 10"/>
</dbReference>
<dbReference type="RefSeq" id="XP_073899683.1">
    <property type="nucleotide sequence ID" value="XM_074043582.1"/>
</dbReference>